<keyword evidence="3" id="KW-1185">Reference proteome</keyword>
<reference evidence="2 3" key="1">
    <citation type="journal article" date="2013" name="Genome Announc.">
        <title>Draft Genome Sequence of Catellicoccus marimammalium, a Novel Species Commonly Found in Gull Feces.</title>
        <authorList>
            <person name="Weigand M.R."/>
            <person name="Ryu H."/>
            <person name="Bozcek L."/>
            <person name="Konstantinidis K.T."/>
            <person name="Santo Domingo J.W."/>
        </authorList>
    </citation>
    <scope>NUCLEOTIDE SEQUENCE [LARGE SCALE GENOMIC DNA]</scope>
    <source>
        <strain evidence="2 3">M35/04/3</strain>
    </source>
</reference>
<sequence>MDIFIVLGALLIVYLINEYILKLPAFYLILWEIGTFIFGVFLCYKPFKYGGVNNLTILKRLLSMDHEIYKVQSYK</sequence>
<accession>K8ZAY9</accession>
<evidence type="ECO:0000313" key="2">
    <source>
        <dbReference type="EMBL" id="EKU27207.1"/>
    </source>
</evidence>
<feature type="transmembrane region" description="Helical" evidence="1">
    <location>
        <begin position="25"/>
        <end position="44"/>
    </location>
</feature>
<protein>
    <submittedName>
        <fullName evidence="2">Uncharacterized protein</fullName>
    </submittedName>
</protein>
<dbReference type="AlphaFoldDB" id="K8ZAY9"/>
<keyword evidence="1" id="KW-0472">Membrane</keyword>
<keyword evidence="1" id="KW-1133">Transmembrane helix</keyword>
<dbReference type="STRING" id="1234409.C683_0864"/>
<proteinExistence type="predicted"/>
<evidence type="ECO:0000313" key="3">
    <source>
        <dbReference type="Proteomes" id="UP000016057"/>
    </source>
</evidence>
<keyword evidence="1" id="KW-0812">Transmembrane</keyword>
<organism evidence="2 3">
    <name type="scientific">Catellicoccus marimammalium M35/04/3</name>
    <dbReference type="NCBI Taxonomy" id="1234409"/>
    <lineage>
        <taxon>Bacteria</taxon>
        <taxon>Bacillati</taxon>
        <taxon>Bacillota</taxon>
        <taxon>Bacilli</taxon>
        <taxon>Lactobacillales</taxon>
        <taxon>Enterococcaceae</taxon>
        <taxon>Catellicoccus</taxon>
    </lineage>
</organism>
<name>K8ZAY9_9ENTE</name>
<gene>
    <name evidence="2" type="ORF">C683_0864</name>
</gene>
<dbReference type="Proteomes" id="UP000016057">
    <property type="component" value="Unassembled WGS sequence"/>
</dbReference>
<comment type="caution">
    <text evidence="2">The sequence shown here is derived from an EMBL/GenBank/DDBJ whole genome shotgun (WGS) entry which is preliminary data.</text>
</comment>
<evidence type="ECO:0000256" key="1">
    <source>
        <dbReference type="SAM" id="Phobius"/>
    </source>
</evidence>
<dbReference type="EMBL" id="AMYT01000018">
    <property type="protein sequence ID" value="EKU27207.1"/>
    <property type="molecule type" value="Genomic_DNA"/>
</dbReference>